<evidence type="ECO:0000313" key="4">
    <source>
        <dbReference type="WBParaSite" id="SSLN_0000117101-mRNA-1"/>
    </source>
</evidence>
<dbReference type="STRING" id="70667.A0A183SA76"/>
<dbReference type="Pfam" id="PF02887">
    <property type="entry name" value="PK_C"/>
    <property type="match status" value="1"/>
</dbReference>
<dbReference type="Gene3D" id="3.40.1380.20">
    <property type="entry name" value="Pyruvate kinase, C-terminal domain"/>
    <property type="match status" value="1"/>
</dbReference>
<reference evidence="2 3" key="2">
    <citation type="submission" date="2018-11" db="EMBL/GenBank/DDBJ databases">
        <authorList>
            <consortium name="Pathogen Informatics"/>
        </authorList>
    </citation>
    <scope>NUCLEOTIDE SEQUENCE [LARGE SCALE GENOMIC DNA]</scope>
    <source>
        <strain evidence="2 3">NST_G2</strain>
    </source>
</reference>
<proteinExistence type="predicted"/>
<dbReference type="Proteomes" id="UP000275846">
    <property type="component" value="Unassembled WGS sequence"/>
</dbReference>
<evidence type="ECO:0000313" key="3">
    <source>
        <dbReference type="Proteomes" id="UP000275846"/>
    </source>
</evidence>
<reference evidence="4" key="1">
    <citation type="submission" date="2016-06" db="UniProtKB">
        <authorList>
            <consortium name="WormBaseParasite"/>
        </authorList>
    </citation>
    <scope>IDENTIFICATION</scope>
</reference>
<dbReference type="SUPFAM" id="SSF52935">
    <property type="entry name" value="PK C-terminal domain-like"/>
    <property type="match status" value="1"/>
</dbReference>
<sequence length="295" mass="33150">MCKASFRTPSLTYRRPMIPSKTRPCEDQHFSESDFEAHENCLTSLIIAYICSGALGSRELPHSGGHLHEARPPEHPGEKDLKDIVHDVGNNVPGQTTAAYNLLKQKVRRYCRENNVKFSYWLTVNDVGDTRPSEAHTTPTKEILKHWTTDEVLRSQAKNSAPTTGDLTSDIYPVFTIPQCLSVIDQRTRMQIGKEGGKANELSSEVEMSRHHPRCPIICVTRTAVAARQLHLYRVYHPIFYGEPPTELWAEDMDLRIACAIDFGRKRKFLNDGDNIIVVTGFKTGSGATNSLCVI</sequence>
<dbReference type="WBParaSite" id="SSLN_0000117101-mRNA-1">
    <property type="protein sequence ID" value="SSLN_0000117101-mRNA-1"/>
    <property type="gene ID" value="SSLN_0000117101"/>
</dbReference>
<dbReference type="OrthoDB" id="108365at2759"/>
<protein>
    <submittedName>
        <fullName evidence="4">PK_C domain-containing protein</fullName>
    </submittedName>
</protein>
<organism evidence="4">
    <name type="scientific">Schistocephalus solidus</name>
    <name type="common">Tapeworm</name>
    <dbReference type="NCBI Taxonomy" id="70667"/>
    <lineage>
        <taxon>Eukaryota</taxon>
        <taxon>Metazoa</taxon>
        <taxon>Spiralia</taxon>
        <taxon>Lophotrochozoa</taxon>
        <taxon>Platyhelminthes</taxon>
        <taxon>Cestoda</taxon>
        <taxon>Eucestoda</taxon>
        <taxon>Diphyllobothriidea</taxon>
        <taxon>Diphyllobothriidae</taxon>
        <taxon>Schistocephalus</taxon>
    </lineage>
</organism>
<dbReference type="EMBL" id="UYSU01001570">
    <property type="protein sequence ID" value="VDL86977.1"/>
    <property type="molecule type" value="Genomic_DNA"/>
</dbReference>
<gene>
    <name evidence="2" type="ORF">SSLN_LOCUS1124</name>
</gene>
<evidence type="ECO:0000313" key="2">
    <source>
        <dbReference type="EMBL" id="VDL86977.1"/>
    </source>
</evidence>
<dbReference type="InterPro" id="IPR015795">
    <property type="entry name" value="Pyrv_Knase_C"/>
</dbReference>
<name>A0A183SA76_SCHSO</name>
<evidence type="ECO:0000259" key="1">
    <source>
        <dbReference type="Pfam" id="PF02887"/>
    </source>
</evidence>
<dbReference type="InterPro" id="IPR036918">
    <property type="entry name" value="Pyrv_Knase_C_sf"/>
</dbReference>
<feature type="domain" description="Pyruvate kinase C-terminal" evidence="1">
    <location>
        <begin position="207"/>
        <end position="295"/>
    </location>
</feature>
<accession>A0A183SA76</accession>
<keyword evidence="3" id="KW-1185">Reference proteome</keyword>
<dbReference type="AlphaFoldDB" id="A0A183SA76"/>